<protein>
    <submittedName>
        <fullName evidence="6">EAL domain-containing protein</fullName>
    </submittedName>
</protein>
<dbReference type="CDD" id="cd01949">
    <property type="entry name" value="GGDEF"/>
    <property type="match status" value="1"/>
</dbReference>
<dbReference type="RefSeq" id="WP_265127656.1">
    <property type="nucleotide sequence ID" value="NZ_JAPCHY010000007.1"/>
</dbReference>
<reference evidence="6 7" key="1">
    <citation type="submission" date="2022-10" db="EMBL/GenBank/DDBJ databases">
        <title>Xanthomonas sp. H13-6.</title>
        <authorList>
            <person name="Liu X."/>
            <person name="Deng Z."/>
            <person name="Jiang Y."/>
            <person name="Yu T."/>
            <person name="Ai J."/>
        </authorList>
    </citation>
    <scope>NUCLEOTIDE SEQUENCE [LARGE SCALE GENOMIC DNA]</scope>
    <source>
        <strain evidence="6 7">H13-6</strain>
    </source>
</reference>
<accession>A0ABT3JWZ1</accession>
<dbReference type="Pfam" id="PF00563">
    <property type="entry name" value="EAL"/>
    <property type="match status" value="1"/>
</dbReference>
<comment type="caution">
    <text evidence="6">The sequence shown here is derived from an EMBL/GenBank/DDBJ whole genome shotgun (WGS) entry which is preliminary data.</text>
</comment>
<dbReference type="Gene3D" id="3.30.70.270">
    <property type="match status" value="1"/>
</dbReference>
<keyword evidence="7" id="KW-1185">Reference proteome</keyword>
<organism evidence="6 7">
    <name type="scientific">Xanthomonas chitinilytica</name>
    <dbReference type="NCBI Taxonomy" id="2989819"/>
    <lineage>
        <taxon>Bacteria</taxon>
        <taxon>Pseudomonadati</taxon>
        <taxon>Pseudomonadota</taxon>
        <taxon>Gammaproteobacteria</taxon>
        <taxon>Lysobacterales</taxon>
        <taxon>Lysobacteraceae</taxon>
        <taxon>Xanthomonas</taxon>
    </lineage>
</organism>
<dbReference type="CDD" id="cd00130">
    <property type="entry name" value="PAS"/>
    <property type="match status" value="2"/>
</dbReference>
<dbReference type="Gene3D" id="3.20.20.450">
    <property type="entry name" value="EAL domain"/>
    <property type="match status" value="1"/>
</dbReference>
<dbReference type="InterPro" id="IPR001610">
    <property type="entry name" value="PAC"/>
</dbReference>
<dbReference type="InterPro" id="IPR052155">
    <property type="entry name" value="Biofilm_reg_signaling"/>
</dbReference>
<dbReference type="SUPFAM" id="SSF55073">
    <property type="entry name" value="Nucleotide cyclase"/>
    <property type="match status" value="1"/>
</dbReference>
<dbReference type="PANTHER" id="PTHR44757">
    <property type="entry name" value="DIGUANYLATE CYCLASE DGCP"/>
    <property type="match status" value="1"/>
</dbReference>
<feature type="region of interest" description="Disordered" evidence="1">
    <location>
        <begin position="1"/>
        <end position="27"/>
    </location>
</feature>
<dbReference type="SMART" id="SM00091">
    <property type="entry name" value="PAS"/>
    <property type="match status" value="2"/>
</dbReference>
<dbReference type="InterPro" id="IPR029016">
    <property type="entry name" value="GAF-like_dom_sf"/>
</dbReference>
<dbReference type="NCBIfam" id="TIGR00254">
    <property type="entry name" value="GGDEF"/>
    <property type="match status" value="1"/>
</dbReference>
<dbReference type="InterPro" id="IPR000700">
    <property type="entry name" value="PAS-assoc_C"/>
</dbReference>
<dbReference type="PROSITE" id="PS50113">
    <property type="entry name" value="PAC"/>
    <property type="match status" value="1"/>
</dbReference>
<dbReference type="InterPro" id="IPR001633">
    <property type="entry name" value="EAL_dom"/>
</dbReference>
<dbReference type="PROSITE" id="PS50883">
    <property type="entry name" value="EAL"/>
    <property type="match status" value="1"/>
</dbReference>
<dbReference type="SUPFAM" id="SSF55781">
    <property type="entry name" value="GAF domain-like"/>
    <property type="match status" value="1"/>
</dbReference>
<feature type="domain" description="PAS" evidence="2">
    <location>
        <begin position="34"/>
        <end position="86"/>
    </location>
</feature>
<evidence type="ECO:0000259" key="5">
    <source>
        <dbReference type="PROSITE" id="PS50887"/>
    </source>
</evidence>
<gene>
    <name evidence="6" type="ORF">OK345_09150</name>
</gene>
<dbReference type="Gene3D" id="3.30.450.40">
    <property type="match status" value="1"/>
</dbReference>
<dbReference type="InterPro" id="IPR029787">
    <property type="entry name" value="Nucleotide_cyclase"/>
</dbReference>
<dbReference type="SMART" id="SM00065">
    <property type="entry name" value="GAF"/>
    <property type="match status" value="1"/>
</dbReference>
<feature type="domain" description="EAL" evidence="4">
    <location>
        <begin position="615"/>
        <end position="868"/>
    </location>
</feature>
<evidence type="ECO:0000256" key="1">
    <source>
        <dbReference type="SAM" id="MobiDB-lite"/>
    </source>
</evidence>
<dbReference type="Pfam" id="PF13426">
    <property type="entry name" value="PAS_9"/>
    <property type="match status" value="1"/>
</dbReference>
<dbReference type="Pfam" id="PF00990">
    <property type="entry name" value="GGDEF"/>
    <property type="match status" value="1"/>
</dbReference>
<dbReference type="Pfam" id="PF00989">
    <property type="entry name" value="PAS"/>
    <property type="match status" value="1"/>
</dbReference>
<dbReference type="InterPro" id="IPR000160">
    <property type="entry name" value="GGDEF_dom"/>
</dbReference>
<dbReference type="Pfam" id="PF13185">
    <property type="entry name" value="GAF_2"/>
    <property type="match status" value="1"/>
</dbReference>
<name>A0ABT3JWZ1_9XANT</name>
<dbReference type="SUPFAM" id="SSF55785">
    <property type="entry name" value="PYP-like sensor domain (PAS domain)"/>
    <property type="match status" value="2"/>
</dbReference>
<dbReference type="InterPro" id="IPR000014">
    <property type="entry name" value="PAS"/>
</dbReference>
<dbReference type="SUPFAM" id="SSF141868">
    <property type="entry name" value="EAL domain-like"/>
    <property type="match status" value="1"/>
</dbReference>
<dbReference type="InterPro" id="IPR035965">
    <property type="entry name" value="PAS-like_dom_sf"/>
</dbReference>
<dbReference type="PIRSF" id="PIRSF005925">
    <property type="entry name" value="Dos"/>
    <property type="match status" value="1"/>
</dbReference>
<feature type="domain" description="GGDEF" evidence="5">
    <location>
        <begin position="474"/>
        <end position="606"/>
    </location>
</feature>
<feature type="domain" description="PAC" evidence="3">
    <location>
        <begin position="228"/>
        <end position="280"/>
    </location>
</feature>
<feature type="domain" description="PAS" evidence="2">
    <location>
        <begin position="154"/>
        <end position="199"/>
    </location>
</feature>
<sequence length="868" mass="95226">MANAPAGRPHGTDDAAPGHDPVAAAPLFGDAPQDGELLLRGLRQAADGMVVVDDQGRVLLYNPAAEALCGVPCEQVLGQPLDVLLPPGSGDSLVARLKSRRGKPRSSGPCLLAHSVDGVSRMLSVTLSSVRQGRRRLHIALLRDASSQPQHEKQARQLSQALDCSENAIVICDRHTRIQYASAAFTRLFGYPAEAALNRRPRDLLSGPYTDVATLRQLEEHRRAGQPYQTDVLVYRSDGTPLWIYTACTPVPDANGEFNSFVIVFSDVTQAKTNRILHDKVLDALVREQPLRESMALICQEVERVAPDLLASVICIDQEQRMRPLAAPSVPPAFSELINGVTIGPNVGACGTAAWRGRSVVVADIANDPLFAGFRDQALSQGLRACWSNPIKSSTNQVLGTLAFYYREPRLPAPWHAQLAELCVHLCALALEREQTKARVHQLAFYDSLTGLPNRMMFNARAEQALATAEHNGEPVAVLFVDLDRFKRINETQGHAAGDGLLRDIARRLGETAGSGALVGRQAGDEFVLLLPQCGAEQAAGVSERLLGALAESLVVGHMTVHTSASIGVAMFPDDGLDIDTLLRHADLAMFRAKDEGGGSFRFFSPDMNRLAQERIAMETALREALRRDQLHLHYQPQLCSRTQQLYGVEALLRWEHPQLGPISPARFVPMAEECGLVEEMGNWVLRQACRQMADWRRRGVAVPRVSVNLSASSFDSATLPAQLQQLLADHRLQPQDLVLEITESVMLSPQARVLHNLDAIQKLGIDLSLDDFGTGYSSLSHLHRLPINELKLDMSFVRDIEHSETARTLITSVLRIGENLRKHVVAEGVETEIQRRFLADEGCEVLQGYLFSPALPARELEAWIGRD</sequence>
<dbReference type="InterPro" id="IPR013767">
    <property type="entry name" value="PAS_fold"/>
</dbReference>
<dbReference type="PANTHER" id="PTHR44757:SF2">
    <property type="entry name" value="BIOFILM ARCHITECTURE MAINTENANCE PROTEIN MBAA"/>
    <property type="match status" value="1"/>
</dbReference>
<dbReference type="InterPro" id="IPR035919">
    <property type="entry name" value="EAL_sf"/>
</dbReference>
<dbReference type="InterPro" id="IPR043128">
    <property type="entry name" value="Rev_trsase/Diguanyl_cyclase"/>
</dbReference>
<evidence type="ECO:0000259" key="4">
    <source>
        <dbReference type="PROSITE" id="PS50883"/>
    </source>
</evidence>
<dbReference type="Proteomes" id="UP001209922">
    <property type="component" value="Unassembled WGS sequence"/>
</dbReference>
<dbReference type="CDD" id="cd01948">
    <property type="entry name" value="EAL"/>
    <property type="match status" value="1"/>
</dbReference>
<dbReference type="SMART" id="SM00052">
    <property type="entry name" value="EAL"/>
    <property type="match status" value="1"/>
</dbReference>
<evidence type="ECO:0000259" key="3">
    <source>
        <dbReference type="PROSITE" id="PS50113"/>
    </source>
</evidence>
<dbReference type="PROSITE" id="PS50112">
    <property type="entry name" value="PAS"/>
    <property type="match status" value="2"/>
</dbReference>
<proteinExistence type="predicted"/>
<dbReference type="InterPro" id="IPR003018">
    <property type="entry name" value="GAF"/>
</dbReference>
<dbReference type="SMART" id="SM00086">
    <property type="entry name" value="PAC"/>
    <property type="match status" value="1"/>
</dbReference>
<dbReference type="SMART" id="SM00267">
    <property type="entry name" value="GGDEF"/>
    <property type="match status" value="1"/>
</dbReference>
<evidence type="ECO:0000259" key="2">
    <source>
        <dbReference type="PROSITE" id="PS50112"/>
    </source>
</evidence>
<dbReference type="Gene3D" id="3.30.450.20">
    <property type="entry name" value="PAS domain"/>
    <property type="match status" value="2"/>
</dbReference>
<dbReference type="PROSITE" id="PS50887">
    <property type="entry name" value="GGDEF"/>
    <property type="match status" value="1"/>
</dbReference>
<evidence type="ECO:0000313" key="7">
    <source>
        <dbReference type="Proteomes" id="UP001209922"/>
    </source>
</evidence>
<evidence type="ECO:0000313" key="6">
    <source>
        <dbReference type="EMBL" id="MCW4472670.1"/>
    </source>
</evidence>
<dbReference type="NCBIfam" id="TIGR00229">
    <property type="entry name" value="sensory_box"/>
    <property type="match status" value="2"/>
</dbReference>
<dbReference type="InterPro" id="IPR012226">
    <property type="entry name" value="Diguanyl_cyclase/Pdiesterase"/>
</dbReference>
<dbReference type="EMBL" id="JAPCHY010000007">
    <property type="protein sequence ID" value="MCW4472670.1"/>
    <property type="molecule type" value="Genomic_DNA"/>
</dbReference>